<name>A0A8X7WJB1_BRACI</name>
<dbReference type="PANTHER" id="PTHR36048:SF1">
    <property type="entry name" value="RIBOSOME MATURATION FACTOR"/>
    <property type="match status" value="1"/>
</dbReference>
<dbReference type="EMBL" id="JAAMPC010000001">
    <property type="protein sequence ID" value="KAG2330392.1"/>
    <property type="molecule type" value="Genomic_DNA"/>
</dbReference>
<dbReference type="AlphaFoldDB" id="A0A8X7WJB1"/>
<reference evidence="1 2" key="1">
    <citation type="submission" date="2020-02" db="EMBL/GenBank/DDBJ databases">
        <authorList>
            <person name="Ma Q."/>
            <person name="Huang Y."/>
            <person name="Song X."/>
            <person name="Pei D."/>
        </authorList>
    </citation>
    <scope>NUCLEOTIDE SEQUENCE [LARGE SCALE GENOMIC DNA]</scope>
    <source>
        <strain evidence="1">Sxm20200214</strain>
        <tissue evidence="1">Leaf</tissue>
    </source>
</reference>
<comment type="caution">
    <text evidence="1">The sequence shown here is derived from an EMBL/GenBank/DDBJ whole genome shotgun (WGS) entry which is preliminary data.</text>
</comment>
<sequence length="75" mass="8259">MVLQKNSTVNAHRYMDSRSGVRQVAFAKRRSSFQGNLFPVTTAVAPKAASSTQLRGRPYNAGRMTNTSLDCLIIL</sequence>
<protein>
    <submittedName>
        <fullName evidence="1">Uncharacterized protein</fullName>
    </submittedName>
</protein>
<keyword evidence="2" id="KW-1185">Reference proteome</keyword>
<dbReference type="PANTHER" id="PTHR36048">
    <property type="entry name" value="RIBOSOME MATURATION FACTOR"/>
    <property type="match status" value="1"/>
</dbReference>
<evidence type="ECO:0000313" key="1">
    <source>
        <dbReference type="EMBL" id="KAG2330392.1"/>
    </source>
</evidence>
<proteinExistence type="predicted"/>
<dbReference type="Proteomes" id="UP000886595">
    <property type="component" value="Unassembled WGS sequence"/>
</dbReference>
<accession>A0A8X7WJB1</accession>
<organism evidence="1 2">
    <name type="scientific">Brassica carinata</name>
    <name type="common">Ethiopian mustard</name>
    <name type="synonym">Abyssinian cabbage</name>
    <dbReference type="NCBI Taxonomy" id="52824"/>
    <lineage>
        <taxon>Eukaryota</taxon>
        <taxon>Viridiplantae</taxon>
        <taxon>Streptophyta</taxon>
        <taxon>Embryophyta</taxon>
        <taxon>Tracheophyta</taxon>
        <taxon>Spermatophyta</taxon>
        <taxon>Magnoliopsida</taxon>
        <taxon>eudicotyledons</taxon>
        <taxon>Gunneridae</taxon>
        <taxon>Pentapetalae</taxon>
        <taxon>rosids</taxon>
        <taxon>malvids</taxon>
        <taxon>Brassicales</taxon>
        <taxon>Brassicaceae</taxon>
        <taxon>Brassiceae</taxon>
        <taxon>Brassica</taxon>
    </lineage>
</organism>
<gene>
    <name evidence="1" type="ORF">Bca52824_001572</name>
</gene>
<dbReference type="OrthoDB" id="1902342at2759"/>
<evidence type="ECO:0000313" key="2">
    <source>
        <dbReference type="Proteomes" id="UP000886595"/>
    </source>
</evidence>